<feature type="region of interest" description="Disordered" evidence="1">
    <location>
        <begin position="244"/>
        <end position="289"/>
    </location>
</feature>
<reference evidence="3" key="1">
    <citation type="submission" date="2021-01" db="EMBL/GenBank/DDBJ databases">
        <authorList>
            <person name="Corre E."/>
            <person name="Pelletier E."/>
            <person name="Niang G."/>
            <person name="Scheremetjew M."/>
            <person name="Finn R."/>
            <person name="Kale V."/>
            <person name="Holt S."/>
            <person name="Cochrane G."/>
            <person name="Meng A."/>
            <person name="Brown T."/>
            <person name="Cohen L."/>
        </authorList>
    </citation>
    <scope>NUCLEOTIDE SEQUENCE</scope>
    <source>
        <strain evidence="3">CCAP979/52</strain>
    </source>
</reference>
<sequence length="395" mass="43235">MTEVQALASVAVALSITSMVVISCLGCLVLDLKRKLAKLIDKQSSIPQQSYGKDTDMKLQSMMSDLKRLDERLLSAAEMMNNHVKGHTRHLQQRELGAETPVGPGTGLSSSSDTGDAENQNFVLIDTEPMIFTTIGCDEEMKHSSANTADDIFLRAEIGFREEKLMPSESQIHPNTKLQQSVARKSNIPDLLDAPNRPSRGSGLKGINLSEAAISPPIMHDSATGTDVRSSRIRSIPLLPLHMVVSDEEPAESSNTSPPSRELTARRREYPETQKQHSSSRGKRLDFPMPLSARPLSARGINPEKHPELHAKELAEMRRLVDAHSDGAADVVGRSAIRCLWCSAVVAVPPYRPHSFFFRGSAEEPEGHFWSCGQKPRDALDSGSARFVGAGKVMI</sequence>
<proteinExistence type="predicted"/>
<evidence type="ECO:0000256" key="2">
    <source>
        <dbReference type="SAM" id="Phobius"/>
    </source>
</evidence>
<evidence type="ECO:0000256" key="1">
    <source>
        <dbReference type="SAM" id="MobiDB-lite"/>
    </source>
</evidence>
<feature type="compositionally biased region" description="Polar residues" evidence="1">
    <location>
        <begin position="168"/>
        <end position="184"/>
    </location>
</feature>
<feature type="region of interest" description="Disordered" evidence="1">
    <location>
        <begin position="87"/>
        <end position="117"/>
    </location>
</feature>
<keyword evidence="2" id="KW-0472">Membrane</keyword>
<accession>A0A7S0MP25</accession>
<keyword evidence="2" id="KW-0812">Transmembrane</keyword>
<dbReference type="EMBL" id="HBEZ01044980">
    <property type="protein sequence ID" value="CAD8647092.1"/>
    <property type="molecule type" value="Transcribed_RNA"/>
</dbReference>
<gene>
    <name evidence="3" type="ORF">CCUR1050_LOCUS24777</name>
</gene>
<evidence type="ECO:0000313" key="3">
    <source>
        <dbReference type="EMBL" id="CAD8647092.1"/>
    </source>
</evidence>
<dbReference type="AlphaFoldDB" id="A0A7S0MP25"/>
<feature type="region of interest" description="Disordered" evidence="1">
    <location>
        <begin position="165"/>
        <end position="205"/>
    </location>
</feature>
<name>A0A7S0MP25_9CRYP</name>
<organism evidence="3">
    <name type="scientific">Cryptomonas curvata</name>
    <dbReference type="NCBI Taxonomy" id="233186"/>
    <lineage>
        <taxon>Eukaryota</taxon>
        <taxon>Cryptophyceae</taxon>
        <taxon>Cryptomonadales</taxon>
        <taxon>Cryptomonadaceae</taxon>
        <taxon>Cryptomonas</taxon>
    </lineage>
</organism>
<feature type="compositionally biased region" description="Basic and acidic residues" evidence="1">
    <location>
        <begin position="263"/>
        <end position="275"/>
    </location>
</feature>
<feature type="transmembrane region" description="Helical" evidence="2">
    <location>
        <begin position="6"/>
        <end position="30"/>
    </location>
</feature>
<protein>
    <submittedName>
        <fullName evidence="3">Uncharacterized protein</fullName>
    </submittedName>
</protein>
<keyword evidence="2" id="KW-1133">Transmembrane helix</keyword>